<protein>
    <submittedName>
        <fullName evidence="1">Uncharacterized protein</fullName>
    </submittedName>
</protein>
<evidence type="ECO:0000313" key="1">
    <source>
        <dbReference type="EMBL" id="ADD93682.1"/>
    </source>
</evidence>
<organism evidence="1">
    <name type="scientific">uncultured marine bacterium MedDCM-OCT-S04-C749</name>
    <dbReference type="NCBI Taxonomy" id="743061"/>
    <lineage>
        <taxon>Bacteria</taxon>
        <taxon>environmental samples</taxon>
    </lineage>
</organism>
<dbReference type="EMBL" id="GU942993">
    <property type="protein sequence ID" value="ADD93682.1"/>
    <property type="molecule type" value="Genomic_DNA"/>
</dbReference>
<name>D6PD81_9BACT</name>
<accession>D6PD81</accession>
<proteinExistence type="predicted"/>
<dbReference type="AlphaFoldDB" id="D6PD81"/>
<sequence>MNPFDHTKTTQPLIDFSRRSIRTDNIILAMQHAQKQEYLASDEKPTQFGSLVASNLDFNKELMDRMNYGS</sequence>
<reference evidence="1" key="1">
    <citation type="journal article" date="2010" name="ISME J.">
        <title>Metagenome of the Mediterranean deep chlorophyll maximum studied by direct and fosmid library 454 pyrosequencing.</title>
        <authorList>
            <person name="Ghai R."/>
            <person name="Martin-Cuadrado A.B."/>
            <person name="Molto A.G."/>
            <person name="Heredia I.G."/>
            <person name="Cabrera R."/>
            <person name="Martin J."/>
            <person name="Verdu M."/>
            <person name="Deschamps P."/>
            <person name="Moreira D."/>
            <person name="Lopez-Garcia P."/>
            <person name="Mira A."/>
            <person name="Rodriguez-Valera F."/>
        </authorList>
    </citation>
    <scope>NUCLEOTIDE SEQUENCE</scope>
</reference>